<accession>A0ACC1MB56</accession>
<keyword evidence="2" id="KW-1185">Reference proteome</keyword>
<dbReference type="Proteomes" id="UP001143910">
    <property type="component" value="Unassembled WGS sequence"/>
</dbReference>
<dbReference type="EMBL" id="JANJQO010003752">
    <property type="protein sequence ID" value="KAJ2956395.1"/>
    <property type="molecule type" value="Genomic_DNA"/>
</dbReference>
<sequence length="120" mass="13772">MKLSTTFLTALAAVGYTYTIPQATVKTRFPKGMSISIPHDPGLSSVTFHIRINKKFDGIEDGQITANIKKPIDGLWFFKSKYTPIREGDIMYYWILAVHEGRTYNLIDQFFVFTHYQDGE</sequence>
<organism evidence="1 2">
    <name type="scientific">Zarea fungicola</name>
    <dbReference type="NCBI Taxonomy" id="93591"/>
    <lineage>
        <taxon>Eukaryota</taxon>
        <taxon>Fungi</taxon>
        <taxon>Dikarya</taxon>
        <taxon>Ascomycota</taxon>
        <taxon>Pezizomycotina</taxon>
        <taxon>Sordariomycetes</taxon>
        <taxon>Hypocreomycetidae</taxon>
        <taxon>Hypocreales</taxon>
        <taxon>Cordycipitaceae</taxon>
        <taxon>Zarea</taxon>
    </lineage>
</organism>
<proteinExistence type="predicted"/>
<name>A0ACC1MB56_9HYPO</name>
<reference evidence="1" key="1">
    <citation type="submission" date="2022-08" db="EMBL/GenBank/DDBJ databases">
        <title>Genome Sequence of Lecanicillium fungicola.</title>
        <authorList>
            <person name="Buettner E."/>
        </authorList>
    </citation>
    <scope>NUCLEOTIDE SEQUENCE</scope>
    <source>
        <strain evidence="1">Babe33</strain>
    </source>
</reference>
<comment type="caution">
    <text evidence="1">The sequence shown here is derived from an EMBL/GenBank/DDBJ whole genome shotgun (WGS) entry which is preliminary data.</text>
</comment>
<protein>
    <submittedName>
        <fullName evidence="1">Uncharacterized protein</fullName>
    </submittedName>
</protein>
<gene>
    <name evidence="1" type="ORF">NQ176_g11322</name>
</gene>
<evidence type="ECO:0000313" key="1">
    <source>
        <dbReference type="EMBL" id="KAJ2956395.1"/>
    </source>
</evidence>
<evidence type="ECO:0000313" key="2">
    <source>
        <dbReference type="Proteomes" id="UP001143910"/>
    </source>
</evidence>